<dbReference type="AlphaFoldDB" id="A0A0G1A8J2"/>
<dbReference type="Proteomes" id="UP000034837">
    <property type="component" value="Unassembled WGS sequence"/>
</dbReference>
<protein>
    <recommendedName>
        <fullName evidence="1">Amine oxidase domain-containing protein</fullName>
    </recommendedName>
</protein>
<dbReference type="GO" id="GO:0008767">
    <property type="term" value="F:UDP-galactopyranose mutase activity"/>
    <property type="evidence" value="ECO:0007669"/>
    <property type="project" value="TreeGrafter"/>
</dbReference>
<dbReference type="GO" id="GO:0016491">
    <property type="term" value="F:oxidoreductase activity"/>
    <property type="evidence" value="ECO:0007669"/>
    <property type="project" value="InterPro"/>
</dbReference>
<comment type="caution">
    <text evidence="2">The sequence shown here is derived from an EMBL/GenBank/DDBJ whole genome shotgun (WGS) entry which is preliminary data.</text>
</comment>
<dbReference type="GO" id="GO:0005829">
    <property type="term" value="C:cytosol"/>
    <property type="evidence" value="ECO:0007669"/>
    <property type="project" value="TreeGrafter"/>
</dbReference>
<dbReference type="PRINTS" id="PR00419">
    <property type="entry name" value="ADXRDTASE"/>
</dbReference>
<dbReference type="Gene3D" id="3.50.50.60">
    <property type="entry name" value="FAD/NAD(P)-binding domain"/>
    <property type="match status" value="1"/>
</dbReference>
<accession>A0A0G1A8J2</accession>
<name>A0A0G1A8J2_9BACT</name>
<dbReference type="InterPro" id="IPR002937">
    <property type="entry name" value="Amino_oxidase"/>
</dbReference>
<evidence type="ECO:0000259" key="1">
    <source>
        <dbReference type="Pfam" id="PF01593"/>
    </source>
</evidence>
<dbReference type="PANTHER" id="PTHR21197:SF0">
    <property type="entry name" value="UDP-GALACTOPYRANOSE MUTASE"/>
    <property type="match status" value="1"/>
</dbReference>
<dbReference type="NCBIfam" id="NF005548">
    <property type="entry name" value="PRK07208.1-4"/>
    <property type="match status" value="1"/>
</dbReference>
<dbReference type="Pfam" id="PF01593">
    <property type="entry name" value="Amino_oxidase"/>
    <property type="match status" value="1"/>
</dbReference>
<feature type="domain" description="Amine oxidase" evidence="1">
    <location>
        <begin position="13"/>
        <end position="377"/>
    </location>
</feature>
<dbReference type="GO" id="GO:0050660">
    <property type="term" value="F:flavin adenine dinucleotide binding"/>
    <property type="evidence" value="ECO:0007669"/>
    <property type="project" value="TreeGrafter"/>
</dbReference>
<dbReference type="SUPFAM" id="SSF51971">
    <property type="entry name" value="Nucleotide-binding domain"/>
    <property type="match status" value="1"/>
</dbReference>
<reference evidence="2 3" key="1">
    <citation type="journal article" date="2015" name="Nature">
        <title>rRNA introns, odd ribosomes, and small enigmatic genomes across a large radiation of phyla.</title>
        <authorList>
            <person name="Brown C.T."/>
            <person name="Hug L.A."/>
            <person name="Thomas B.C."/>
            <person name="Sharon I."/>
            <person name="Castelle C.J."/>
            <person name="Singh A."/>
            <person name="Wilkins M.J."/>
            <person name="Williams K.H."/>
            <person name="Banfield J.F."/>
        </authorList>
    </citation>
    <scope>NUCLEOTIDE SEQUENCE [LARGE SCALE GENOMIC DNA]</scope>
</reference>
<evidence type="ECO:0000313" key="3">
    <source>
        <dbReference type="Proteomes" id="UP000034837"/>
    </source>
</evidence>
<dbReference type="EMBL" id="LCDO01000001">
    <property type="protein sequence ID" value="KKS57372.1"/>
    <property type="molecule type" value="Genomic_DNA"/>
</dbReference>
<dbReference type="InterPro" id="IPR036188">
    <property type="entry name" value="FAD/NAD-bd_sf"/>
</dbReference>
<dbReference type="NCBIfam" id="NF005545">
    <property type="entry name" value="PRK07208.1-1"/>
    <property type="match status" value="1"/>
</dbReference>
<gene>
    <name evidence="2" type="ORF">UV20_C0001G0012</name>
</gene>
<sequence>MSKKIIIIGAGPSGLAAGWELARHKQEVLILEKEKEVGGLCRTFDFQGYKFDFGGHRFFSKQQEIRDFWRQILNEDFLIRKRLSRIYYRRKFFLYPIKLGDALKKLGLKESLLTGLSFVAIRLKRIFLKKEEINFEDWVVNRFGWRLFNHFFKSYTEKVWGISVRELGADWAAQRMKDISLGQILKSFIIKPQKGQVKSWIEEFHYPKYGPGMLYNKIAEEIKKDGGKIEFESSLVKIKHSNGQVDKIIIKKGEEMEEFFADEFVSSVPLPLLLKSLNPAPPDEILKIIDKMRFRAFFDVCLIVNKKEIFPDNWIYIHEPDVSVLRVQNFKNWSPFLAADKTKTNIGAEYICWETDQLWNMNEEELVKLATDELIKIGLLEPGSVEAGMVIRNRFAYPVYHIDYKKDLEVIFKYLSNFKNLQTIGRSGLYRYNNMDHSILTGFYAARNILEGKKYNILEINSDAEYHEVERKN</sequence>
<proteinExistence type="predicted"/>
<evidence type="ECO:0000313" key="2">
    <source>
        <dbReference type="EMBL" id="KKS57372.1"/>
    </source>
</evidence>
<dbReference type="PANTHER" id="PTHR21197">
    <property type="entry name" value="UDP-GALACTOPYRANOSE MUTASE"/>
    <property type="match status" value="1"/>
</dbReference>
<organism evidence="2 3">
    <name type="scientific">Candidatus Magasanikbacteria bacterium GW2011_GWA2_42_32</name>
    <dbReference type="NCBI Taxonomy" id="1619039"/>
    <lineage>
        <taxon>Bacteria</taxon>
        <taxon>Candidatus Magasanikiibacteriota</taxon>
    </lineage>
</organism>